<accession>A0A2P2NS06</accession>
<feature type="transmembrane region" description="Helical" evidence="1">
    <location>
        <begin position="7"/>
        <end position="24"/>
    </location>
</feature>
<keyword evidence="1" id="KW-0812">Transmembrane</keyword>
<dbReference type="AlphaFoldDB" id="A0A2P2NS06"/>
<evidence type="ECO:0000256" key="1">
    <source>
        <dbReference type="SAM" id="Phobius"/>
    </source>
</evidence>
<sequence>MRNEGDFNLVGMVAMLSAYINLVTDR</sequence>
<organism evidence="2">
    <name type="scientific">Rhizophora mucronata</name>
    <name type="common">Asiatic mangrove</name>
    <dbReference type="NCBI Taxonomy" id="61149"/>
    <lineage>
        <taxon>Eukaryota</taxon>
        <taxon>Viridiplantae</taxon>
        <taxon>Streptophyta</taxon>
        <taxon>Embryophyta</taxon>
        <taxon>Tracheophyta</taxon>
        <taxon>Spermatophyta</taxon>
        <taxon>Magnoliopsida</taxon>
        <taxon>eudicotyledons</taxon>
        <taxon>Gunneridae</taxon>
        <taxon>Pentapetalae</taxon>
        <taxon>rosids</taxon>
        <taxon>fabids</taxon>
        <taxon>Malpighiales</taxon>
        <taxon>Rhizophoraceae</taxon>
        <taxon>Rhizophora</taxon>
    </lineage>
</organism>
<evidence type="ECO:0000313" key="2">
    <source>
        <dbReference type="EMBL" id="MBX45276.1"/>
    </source>
</evidence>
<name>A0A2P2NS06_RHIMU</name>
<proteinExistence type="predicted"/>
<keyword evidence="1" id="KW-0472">Membrane</keyword>
<dbReference type="EMBL" id="GGEC01064792">
    <property type="protein sequence ID" value="MBX45276.1"/>
    <property type="molecule type" value="Transcribed_RNA"/>
</dbReference>
<protein>
    <submittedName>
        <fullName evidence="2">Uncharacterized protein</fullName>
    </submittedName>
</protein>
<reference evidence="2" key="1">
    <citation type="submission" date="2018-02" db="EMBL/GenBank/DDBJ databases">
        <title>Rhizophora mucronata_Transcriptome.</title>
        <authorList>
            <person name="Meera S.P."/>
            <person name="Sreeshan A."/>
            <person name="Augustine A."/>
        </authorList>
    </citation>
    <scope>NUCLEOTIDE SEQUENCE</scope>
    <source>
        <tissue evidence="2">Leaf</tissue>
    </source>
</reference>
<keyword evidence="1" id="KW-1133">Transmembrane helix</keyword>